<dbReference type="Gene3D" id="3.40.50.300">
    <property type="entry name" value="P-loop containing nucleotide triphosphate hydrolases"/>
    <property type="match status" value="1"/>
</dbReference>
<dbReference type="InterPro" id="IPR004968">
    <property type="entry name" value="DNA_primase/NTPase_C"/>
</dbReference>
<dbReference type="Pfam" id="PF08706">
    <property type="entry name" value="D5_N"/>
    <property type="match status" value="1"/>
</dbReference>
<evidence type="ECO:0000313" key="7">
    <source>
        <dbReference type="Proteomes" id="UP000092420"/>
    </source>
</evidence>
<protein>
    <submittedName>
        <fullName evidence="6">Uncharacterized protein</fullName>
    </submittedName>
</protein>
<keyword evidence="2" id="KW-0378">Hydrolase</keyword>
<evidence type="ECO:0000256" key="5">
    <source>
        <dbReference type="SAM" id="MobiDB-lite"/>
    </source>
</evidence>
<dbReference type="Proteomes" id="UP000092420">
    <property type="component" value="Unassembled WGS sequence"/>
</dbReference>
<dbReference type="SMART" id="SM00943">
    <property type="entry name" value="Prim-Pol"/>
    <property type="match status" value="1"/>
</dbReference>
<dbReference type="SMART" id="SM00942">
    <property type="entry name" value="PriCT_1"/>
    <property type="match status" value="1"/>
</dbReference>
<keyword evidence="4" id="KW-0067">ATP-binding</keyword>
<dbReference type="Pfam" id="PF22090">
    <property type="entry name" value="Gins51_C"/>
    <property type="match status" value="1"/>
</dbReference>
<reference evidence="6 7" key="1">
    <citation type="journal article" date="2016" name="ISME J.">
        <title>Chasing the elusive Euryarchaeota class WSA2: genomes reveal a uniquely fastidious methyl-reducing methanogen.</title>
        <authorList>
            <person name="Nobu M.K."/>
            <person name="Narihiro T."/>
            <person name="Kuroda K."/>
            <person name="Mei R."/>
            <person name="Liu W.T."/>
        </authorList>
    </citation>
    <scope>NUCLEOTIDE SEQUENCE [LARGE SCALE GENOMIC DNA]</scope>
    <source>
        <strain evidence="6">ADurb1013_Bin02101</strain>
    </source>
</reference>
<dbReference type="EMBL" id="LNJB01000002">
    <property type="protein sequence ID" value="KYC55262.1"/>
    <property type="molecule type" value="Genomic_DNA"/>
</dbReference>
<accession>A0A150JIM7</accession>
<evidence type="ECO:0000256" key="2">
    <source>
        <dbReference type="ARBA" id="ARBA00022801"/>
    </source>
</evidence>
<dbReference type="PANTHER" id="PTHR35372">
    <property type="entry name" value="ATP BINDING PROTEIN-RELATED"/>
    <property type="match status" value="1"/>
</dbReference>
<feature type="compositionally biased region" description="Basic and acidic residues" evidence="5">
    <location>
        <begin position="8"/>
        <end position="22"/>
    </location>
</feature>
<dbReference type="GO" id="GO:0004386">
    <property type="term" value="F:helicase activity"/>
    <property type="evidence" value="ECO:0007669"/>
    <property type="project" value="UniProtKB-KW"/>
</dbReference>
<accession>A0A150JDC4</accession>
<dbReference type="GO" id="GO:0016787">
    <property type="term" value="F:hydrolase activity"/>
    <property type="evidence" value="ECO:0007669"/>
    <property type="project" value="UniProtKB-KW"/>
</dbReference>
<dbReference type="InterPro" id="IPR014015">
    <property type="entry name" value="Helicase_SF3_DNA-vir"/>
</dbReference>
<dbReference type="InterPro" id="IPR051620">
    <property type="entry name" value="ORF904-like_C"/>
</dbReference>
<comment type="caution">
    <text evidence="6">The sequence shown here is derived from an EMBL/GenBank/DDBJ whole genome shotgun (WGS) entry which is preliminary data.</text>
</comment>
<dbReference type="Gene3D" id="3.40.5.50">
    <property type="match status" value="1"/>
</dbReference>
<name>A0A150JDC4_9EURY</name>
<dbReference type="InterPro" id="IPR014818">
    <property type="entry name" value="Phage/plasmid_primase_P4_C"/>
</dbReference>
<dbReference type="GO" id="GO:0005524">
    <property type="term" value="F:ATP binding"/>
    <property type="evidence" value="ECO:0007669"/>
    <property type="project" value="UniProtKB-KW"/>
</dbReference>
<dbReference type="SUPFAM" id="SSF56747">
    <property type="entry name" value="Prim-pol domain"/>
    <property type="match status" value="1"/>
</dbReference>
<dbReference type="NCBIfam" id="TIGR01613">
    <property type="entry name" value="primase_Cterm"/>
    <property type="match status" value="1"/>
</dbReference>
<dbReference type="CDD" id="cd04859">
    <property type="entry name" value="Prim_Pol"/>
    <property type="match status" value="1"/>
</dbReference>
<dbReference type="PROSITE" id="PS51206">
    <property type="entry name" value="SF3_HELICASE_1"/>
    <property type="match status" value="1"/>
</dbReference>
<sequence>MNGTEAVSESKDYPDFGPKDKANQNEMNYIELLADIPEEFIGEDLQHYGPFNKGQIIEIPQQNAKILIGGGVAKQYSNPQIMPTIDDPPIFWAKYYHSLGWNVIPIKGKNYLTGKHKGESIEPEKESKMPLLDTWTEYQTRKITPQEIEQWWARWPMANIGILTGAINDLWVLDVDGPEGVESLQELIRQNGELPNTPSVATGKGYHYYFKANGVEIKNRARFMKGLDTRGNGGYIIAPRSYHLERDRFYLWKRTPEEVPAQIAPEWLLNTINKKYQIDNSPEGKQLKKLIFEGGFIPTGSRNQDLTRLSGLLHGLGFDEDRIENFLLLANETLTGNPLPQEEIRRITKKWEKRKFSNDDLGNAERLISRYGHLFRLCPQVNKFYVWDDKRWLEDDGHIIREMGKDAILGIIQNETRGLTNKDELDAIYDWARRSRSKNKIDAMIGVLDTFRDIKIRPDQLDQDTDLLCCNNGILDLTTFELRPHRQEDYITKIIDVDYDPEATHEVWDNYIKTALPDEGVRIFTQKVAGLCLTGKLHEQKFFNIYGPPDAGKSRFADALTSILGEDIYLATSDFGTFEKTKTAIKGQARSDIMRMKGKRAVIIHEVPEDGQKINERFLTTWTGGDAITTRELFKKEEGFTPTSTIIFVGNHKIKYSGHEDAMIKRTVFIPFENRIPAALQDKELSMKFKTWPEVRKAILNWMVDGLKLYYEDKSVNKGLTLPEKVQELTNIANLENDPVKSFIEKCCYEGPDYNVDARTLYEEFKEYCEAEGIGVLSQTKFGKILTKKGYKKDMGKRPILYLGLGIYQKRGSNNYFEEDVIVET</sequence>
<gene>
    <name evidence="6" type="ORF">AN188_00245</name>
</gene>
<dbReference type="InterPro" id="IPR027417">
    <property type="entry name" value="P-loop_NTPase"/>
</dbReference>
<evidence type="ECO:0000313" key="6">
    <source>
        <dbReference type="EMBL" id="KYC55262.1"/>
    </source>
</evidence>
<evidence type="ECO:0000256" key="3">
    <source>
        <dbReference type="ARBA" id="ARBA00022806"/>
    </source>
</evidence>
<dbReference type="Pfam" id="PF03288">
    <property type="entry name" value="Pox_D5"/>
    <property type="match status" value="1"/>
</dbReference>
<evidence type="ECO:0000256" key="4">
    <source>
        <dbReference type="ARBA" id="ARBA00022840"/>
    </source>
</evidence>
<evidence type="ECO:0000256" key="1">
    <source>
        <dbReference type="ARBA" id="ARBA00022741"/>
    </source>
</evidence>
<dbReference type="InterPro" id="IPR054314">
    <property type="entry name" value="Gins51_C"/>
</dbReference>
<dbReference type="AlphaFoldDB" id="A0A150JDC4"/>
<dbReference type="PANTHER" id="PTHR35372:SF2">
    <property type="entry name" value="SF3 HELICASE DOMAIN-CONTAINING PROTEIN"/>
    <property type="match status" value="1"/>
</dbReference>
<dbReference type="Pfam" id="PF08708">
    <property type="entry name" value="PriCT_1"/>
    <property type="match status" value="1"/>
</dbReference>
<keyword evidence="3" id="KW-0347">Helicase</keyword>
<organism evidence="6 7">
    <name type="scientific">Candidatus Methanofastidiosum methylothiophilum</name>
    <dbReference type="NCBI Taxonomy" id="1705564"/>
    <lineage>
        <taxon>Archaea</taxon>
        <taxon>Methanobacteriati</taxon>
        <taxon>Methanobacteriota</taxon>
        <taxon>Stenosarchaea group</taxon>
        <taxon>Candidatus Methanofastidiosia</taxon>
        <taxon>Candidatus Methanofastidiosales</taxon>
        <taxon>Candidatus Methanofastidiosaceae</taxon>
        <taxon>Candidatus Methanofastidiosum</taxon>
    </lineage>
</organism>
<dbReference type="InterPro" id="IPR014820">
    <property type="entry name" value="PriCT_1"/>
</dbReference>
<dbReference type="Gene3D" id="3.30.720.160">
    <property type="entry name" value="Bifunctional DNA primase/polymerase, N-terminal"/>
    <property type="match status" value="1"/>
</dbReference>
<dbReference type="InterPro" id="IPR006500">
    <property type="entry name" value="Helicase_put_C_phage/plasmid"/>
</dbReference>
<feature type="region of interest" description="Disordered" evidence="5">
    <location>
        <begin position="1"/>
        <end position="22"/>
    </location>
</feature>
<keyword evidence="1" id="KW-0547">Nucleotide-binding</keyword>
<dbReference type="SMART" id="SM00885">
    <property type="entry name" value="D5_N"/>
    <property type="match status" value="1"/>
</dbReference>
<dbReference type="InterPro" id="IPR015330">
    <property type="entry name" value="DNA_primase/pol_bifunc_N"/>
</dbReference>
<dbReference type="SUPFAM" id="SSF52540">
    <property type="entry name" value="P-loop containing nucleoside triphosphate hydrolases"/>
    <property type="match status" value="1"/>
</dbReference>
<dbReference type="Pfam" id="PF09250">
    <property type="entry name" value="Prim-Pol"/>
    <property type="match status" value="1"/>
</dbReference>
<proteinExistence type="predicted"/>